<keyword evidence="3 5" id="KW-0472">Membrane</keyword>
<dbReference type="InterPro" id="IPR015631">
    <property type="entry name" value="CD2/SLAM_rcpt"/>
</dbReference>
<keyword evidence="7" id="KW-1185">Reference proteome</keyword>
<evidence type="ECO:0000256" key="3">
    <source>
        <dbReference type="ARBA" id="ARBA00023136"/>
    </source>
</evidence>
<sequence>MGHGVRETVLGTLGKASILRIPPELQNLTLHFGTAVWKRDTEDPQRKLVLLKYLGGNYTNYMKGRTRFHELDFSLEILNTSRQDRQLYEYIVSKESEEKVWQIQLEVYEPVSDPSIQILSWELANGSCTITVNCTAERGDSVSYSWEGWDAGTSGLCTHNGSLLHLSYPLQNSSIACACTASNPISRGVVPFKSFECSYEQGGSTGLRMEHLVLMVVVPIALVVLTMAFVIAHLATPVAGQEQEQLSPAEDSTVHTIYSQVQRVESCSVQTRDDVGVEGEKSTCGKPAAAADPSLSTWKQKEVPAAEHASCTTIYAAATGLPPDTALAPSRALRPVCTLPAKPPSLSQTPSPDVEPKTVYASVMRPMV</sequence>
<keyword evidence="4" id="KW-0325">Glycoprotein</keyword>
<evidence type="ECO:0000313" key="7">
    <source>
        <dbReference type="Proteomes" id="UP000053872"/>
    </source>
</evidence>
<organism evidence="6 7">
    <name type="scientific">Columba livia</name>
    <name type="common">Rock dove</name>
    <dbReference type="NCBI Taxonomy" id="8932"/>
    <lineage>
        <taxon>Eukaryota</taxon>
        <taxon>Metazoa</taxon>
        <taxon>Chordata</taxon>
        <taxon>Craniata</taxon>
        <taxon>Vertebrata</taxon>
        <taxon>Euteleostomi</taxon>
        <taxon>Archelosauria</taxon>
        <taxon>Archosauria</taxon>
        <taxon>Dinosauria</taxon>
        <taxon>Saurischia</taxon>
        <taxon>Theropoda</taxon>
        <taxon>Coelurosauria</taxon>
        <taxon>Aves</taxon>
        <taxon>Neognathae</taxon>
        <taxon>Neoaves</taxon>
        <taxon>Columbimorphae</taxon>
        <taxon>Columbiformes</taxon>
        <taxon>Columbidae</taxon>
        <taxon>Columba</taxon>
    </lineage>
</organism>
<dbReference type="Gene3D" id="2.60.40.10">
    <property type="entry name" value="Immunoglobulins"/>
    <property type="match status" value="2"/>
</dbReference>
<dbReference type="PANTHER" id="PTHR12080:SF55">
    <property type="entry name" value="LYMPHOCYTE FUNCTION-ASSOCIATED ANTIGEN 3"/>
    <property type="match status" value="1"/>
</dbReference>
<evidence type="ECO:0000256" key="4">
    <source>
        <dbReference type="ARBA" id="ARBA00023180"/>
    </source>
</evidence>
<dbReference type="EMBL" id="AKCR02000219">
    <property type="protein sequence ID" value="PKK18235.1"/>
    <property type="molecule type" value="Genomic_DNA"/>
</dbReference>
<evidence type="ECO:0000256" key="2">
    <source>
        <dbReference type="ARBA" id="ARBA00022729"/>
    </source>
</evidence>
<dbReference type="PANTHER" id="PTHR12080">
    <property type="entry name" value="SIGNALING LYMPHOCYTIC ACTIVATION MOLECULE"/>
    <property type="match status" value="1"/>
</dbReference>
<dbReference type="GO" id="GO:0016020">
    <property type="term" value="C:membrane"/>
    <property type="evidence" value="ECO:0007669"/>
    <property type="project" value="UniProtKB-SubCell"/>
</dbReference>
<evidence type="ECO:0000256" key="5">
    <source>
        <dbReference type="SAM" id="Phobius"/>
    </source>
</evidence>
<evidence type="ECO:0000256" key="1">
    <source>
        <dbReference type="ARBA" id="ARBA00004370"/>
    </source>
</evidence>
<evidence type="ECO:0000313" key="6">
    <source>
        <dbReference type="EMBL" id="PKK18235.1"/>
    </source>
</evidence>
<feature type="transmembrane region" description="Helical" evidence="5">
    <location>
        <begin position="212"/>
        <end position="235"/>
    </location>
</feature>
<accession>A0A2I0LLD3</accession>
<protein>
    <submittedName>
        <fullName evidence="6">Signaling lymphocytic activation molecule</fullName>
    </submittedName>
</protein>
<comment type="subcellular location">
    <subcellularLocation>
        <location evidence="1">Membrane</location>
    </subcellularLocation>
</comment>
<reference evidence="6 7" key="1">
    <citation type="journal article" date="2013" name="Science">
        <title>Genomic diversity and evolution of the head crest in the rock pigeon.</title>
        <authorList>
            <person name="Shapiro M.D."/>
            <person name="Kronenberg Z."/>
            <person name="Li C."/>
            <person name="Domyan E.T."/>
            <person name="Pan H."/>
            <person name="Campbell M."/>
            <person name="Tan H."/>
            <person name="Huff C.D."/>
            <person name="Hu H."/>
            <person name="Vickrey A.I."/>
            <person name="Nielsen S.C."/>
            <person name="Stringham S.A."/>
            <person name="Hu H."/>
            <person name="Willerslev E."/>
            <person name="Gilbert M.T."/>
            <person name="Yandell M."/>
            <person name="Zhang G."/>
            <person name="Wang J."/>
        </authorList>
    </citation>
    <scope>NUCLEOTIDE SEQUENCE [LARGE SCALE GENOMIC DNA]</scope>
    <source>
        <tissue evidence="6">Blood</tissue>
    </source>
</reference>
<dbReference type="InParanoid" id="A0A2I0LLD3"/>
<keyword evidence="5" id="KW-0812">Transmembrane</keyword>
<comment type="caution">
    <text evidence="6">The sequence shown here is derived from an EMBL/GenBank/DDBJ whole genome shotgun (WGS) entry which is preliminary data.</text>
</comment>
<dbReference type="STRING" id="8932.A0A2I0LLD3"/>
<dbReference type="KEGG" id="clv:102083705"/>
<dbReference type="Proteomes" id="UP000053872">
    <property type="component" value="Unassembled WGS sequence"/>
</dbReference>
<keyword evidence="5" id="KW-1133">Transmembrane helix</keyword>
<dbReference type="AlphaFoldDB" id="A0A2I0LLD3"/>
<dbReference type="InterPro" id="IPR013783">
    <property type="entry name" value="Ig-like_fold"/>
</dbReference>
<keyword evidence="2" id="KW-0732">Signal</keyword>
<name>A0A2I0LLD3_COLLI</name>
<gene>
    <name evidence="6" type="ORF">A306_00013682</name>
</gene>
<proteinExistence type="predicted"/>